<protein>
    <submittedName>
        <fullName evidence="1">Uncharacterized protein</fullName>
    </submittedName>
</protein>
<organism evidence="1 2">
    <name type="scientific">Candidatus Lloydbacteria bacterium RIFOXYC12_FULL_46_25</name>
    <dbReference type="NCBI Taxonomy" id="1798670"/>
    <lineage>
        <taxon>Bacteria</taxon>
        <taxon>Candidatus Lloydiibacteriota</taxon>
    </lineage>
</organism>
<dbReference type="EMBL" id="MHLU01000002">
    <property type="protein sequence ID" value="OGZ20836.1"/>
    <property type="molecule type" value="Genomic_DNA"/>
</dbReference>
<gene>
    <name evidence="1" type="ORF">A2494_00900</name>
</gene>
<dbReference type="Proteomes" id="UP000178106">
    <property type="component" value="Unassembled WGS sequence"/>
</dbReference>
<dbReference type="AlphaFoldDB" id="A0A1G2E4U4"/>
<reference evidence="1 2" key="1">
    <citation type="journal article" date="2016" name="Nat. Commun.">
        <title>Thousands of microbial genomes shed light on interconnected biogeochemical processes in an aquifer system.</title>
        <authorList>
            <person name="Anantharaman K."/>
            <person name="Brown C.T."/>
            <person name="Hug L.A."/>
            <person name="Sharon I."/>
            <person name="Castelle C.J."/>
            <person name="Probst A.J."/>
            <person name="Thomas B.C."/>
            <person name="Singh A."/>
            <person name="Wilkins M.J."/>
            <person name="Karaoz U."/>
            <person name="Brodie E.L."/>
            <person name="Williams K.H."/>
            <person name="Hubbard S.S."/>
            <person name="Banfield J.F."/>
        </authorList>
    </citation>
    <scope>NUCLEOTIDE SEQUENCE [LARGE SCALE GENOMIC DNA]</scope>
</reference>
<proteinExistence type="predicted"/>
<comment type="caution">
    <text evidence="1">The sequence shown here is derived from an EMBL/GenBank/DDBJ whole genome shotgun (WGS) entry which is preliminary data.</text>
</comment>
<evidence type="ECO:0000313" key="1">
    <source>
        <dbReference type="EMBL" id="OGZ20836.1"/>
    </source>
</evidence>
<name>A0A1G2E4U4_9BACT</name>
<evidence type="ECO:0000313" key="2">
    <source>
        <dbReference type="Proteomes" id="UP000178106"/>
    </source>
</evidence>
<sequence>MITYVFTCTCSGNFAIYFKDLASPTPVTLPLIYQPGVTTLYPYYKITTIGSWMLGTWISGGSCRYYVGKGCATLPTAGTMYMVGTSM</sequence>
<accession>A0A1G2E4U4</accession>